<feature type="compositionally biased region" description="Basic and acidic residues" evidence="5">
    <location>
        <begin position="557"/>
        <end position="566"/>
    </location>
</feature>
<feature type="compositionally biased region" description="Basic and acidic residues" evidence="5">
    <location>
        <begin position="626"/>
        <end position="637"/>
    </location>
</feature>
<evidence type="ECO:0000256" key="1">
    <source>
        <dbReference type="ARBA" id="ARBA00004604"/>
    </source>
</evidence>
<dbReference type="PANTHER" id="PTHR12202:SF0">
    <property type="entry name" value="ESF1 HOMOLOG"/>
    <property type="match status" value="1"/>
</dbReference>
<feature type="compositionally biased region" description="Acidic residues" evidence="5">
    <location>
        <begin position="539"/>
        <end position="553"/>
    </location>
</feature>
<feature type="region of interest" description="Disordered" evidence="5">
    <location>
        <begin position="172"/>
        <end position="201"/>
    </location>
</feature>
<proteinExistence type="evidence at transcript level"/>
<feature type="region of interest" description="Disordered" evidence="5">
    <location>
        <begin position="677"/>
        <end position="705"/>
    </location>
</feature>
<evidence type="ECO:0000259" key="7">
    <source>
        <dbReference type="Pfam" id="PF25121"/>
    </source>
</evidence>
<feature type="region of interest" description="Disordered" evidence="5">
    <location>
        <begin position="1"/>
        <end position="26"/>
    </location>
</feature>
<dbReference type="InterPro" id="IPR012580">
    <property type="entry name" value="NUC153"/>
</dbReference>
<dbReference type="PANTHER" id="PTHR12202">
    <property type="entry name" value="ESF1 HOMOLOG"/>
    <property type="match status" value="1"/>
</dbReference>
<evidence type="ECO:0000256" key="4">
    <source>
        <dbReference type="ARBA" id="ARBA00023242"/>
    </source>
</evidence>
<dbReference type="EMBL" id="LR024490">
    <property type="protein sequence ID" value="SVE94109.1"/>
    <property type="molecule type" value="mRNA"/>
</dbReference>
<sequence length="731" mass="84302">MDSALNDKRFANIGKDPRFRRVPASARKVVVDKRFNAMFNDRKFKLKYTVDKRGKPSTLTSSEQLKNYYEIESDESEKEEDGDESNEDADTEENENESDEDTENEDEDANEKPKKAPQSSKTVLKKSTKATNGFVVSDIKPKTEEPEIELDDVVKAKLQDLNVDYARGEGLLFSDSSSSEDSSSEEEDEQEVFHDWGELDKDAEETDTATYRLAICNMDWDRIRAVDLFVVLQSFSPQGGRVKTVHIYPSDFGLERMKEEEIVGPKELIEMKHETDTSVEVKNESDEIDDYHREKLRQYQINRLKYYYAVAECDSAETANKIYEECDGQEFESSAAKLDLRFIPDDMTFDQKPKDVCDAMPDVSQYEPRLFLTSALQQANVHLTWDETDPSRMQTMQKLFKGKNGKQKMDIDDEQIKNFLATSSEEEEEEDQTFGRNIPEEDEADGTESCMGESERIAKYRNLLATIAQSEESSKKNKGDVEMEISWGVGLQSKAEEMVKKKMAEKALETPWEQQLAKRREKRKALKQEKKQLEVAPPSDDEESDDIPSDIDMNDPYFKEEFDNKEFRKKPKTNKKTAEEKQFDDEQDKAAQLDLLLMDEDDGKRHFNLKSIIKEETKAGKKGKKKTSETTKTKEDDFKIQVDDPRFAALFTSHHFNLDPSDSNFKKTEAMETILQEKQKRRKDAPNSELAMEQPATKVSRVDPELSRLVRSVKAKTSMQNNQRKLKSLRN</sequence>
<evidence type="ECO:0000313" key="8">
    <source>
        <dbReference type="EMBL" id="SVE94109.1"/>
    </source>
</evidence>
<feature type="domain" description="ESF1 RRM" evidence="7">
    <location>
        <begin position="210"/>
        <end position="357"/>
    </location>
</feature>
<reference evidence="8" key="1">
    <citation type="submission" date="2018-08" db="EMBL/GenBank/DDBJ databases">
        <authorList>
            <person name="Cornetti L."/>
        </authorList>
    </citation>
    <scope>NUCLEOTIDE SEQUENCE</scope>
    <source>
        <strain evidence="8">OM-SAIQ-clone2</strain>
    </source>
</reference>
<feature type="compositionally biased region" description="Basic and acidic residues" evidence="5">
    <location>
        <begin position="1"/>
        <end position="19"/>
    </location>
</feature>
<keyword evidence="3" id="KW-0175">Coiled coil</keyword>
<feature type="region of interest" description="Disordered" evidence="5">
    <location>
        <begin position="421"/>
        <end position="452"/>
    </location>
</feature>
<dbReference type="InterPro" id="IPR056750">
    <property type="entry name" value="RRM_ESF1"/>
</dbReference>
<feature type="compositionally biased region" description="Basic and acidic residues" evidence="5">
    <location>
        <begin position="191"/>
        <end position="200"/>
    </location>
</feature>
<comment type="subcellular location">
    <subcellularLocation>
        <location evidence="1">Nucleus</location>
        <location evidence="1">Nucleolus</location>
    </subcellularLocation>
</comment>
<organism evidence="8">
    <name type="scientific">Simocephalus serrulatus</name>
    <dbReference type="NCBI Taxonomy" id="117539"/>
    <lineage>
        <taxon>Eukaryota</taxon>
        <taxon>Metazoa</taxon>
        <taxon>Ecdysozoa</taxon>
        <taxon>Arthropoda</taxon>
        <taxon>Crustacea</taxon>
        <taxon>Branchiopoda</taxon>
        <taxon>Diplostraca</taxon>
        <taxon>Cladocera</taxon>
        <taxon>Anomopoda</taxon>
        <taxon>Daphniidae</taxon>
        <taxon>Simocephalus</taxon>
    </lineage>
</organism>
<comment type="similarity">
    <text evidence="2">Belongs to the ESF1 family.</text>
</comment>
<evidence type="ECO:0000256" key="5">
    <source>
        <dbReference type="SAM" id="MobiDB-lite"/>
    </source>
</evidence>
<feature type="region of interest" description="Disordered" evidence="5">
    <location>
        <begin position="506"/>
        <end position="587"/>
    </location>
</feature>
<keyword evidence="4" id="KW-0539">Nucleus</keyword>
<feature type="region of interest" description="Disordered" evidence="5">
    <location>
        <begin position="616"/>
        <end position="637"/>
    </location>
</feature>
<dbReference type="GO" id="GO:0005730">
    <property type="term" value="C:nucleolus"/>
    <property type="evidence" value="ECO:0007669"/>
    <property type="project" value="UniProtKB-SubCell"/>
</dbReference>
<name>A0A4Y7NLG1_9CRUS</name>
<accession>A0A4Y7NLG1</accession>
<protein>
    <submittedName>
        <fullName evidence="8">EOG090X0289</fullName>
    </submittedName>
</protein>
<dbReference type="GO" id="GO:0006364">
    <property type="term" value="P:rRNA processing"/>
    <property type="evidence" value="ECO:0007669"/>
    <property type="project" value="InterPro"/>
</dbReference>
<dbReference type="Pfam" id="PF08159">
    <property type="entry name" value="NUC153"/>
    <property type="match status" value="1"/>
</dbReference>
<feature type="region of interest" description="Disordered" evidence="5">
    <location>
        <begin position="50"/>
        <end position="128"/>
    </location>
</feature>
<dbReference type="AlphaFoldDB" id="A0A4Y7NLG1"/>
<evidence type="ECO:0000259" key="6">
    <source>
        <dbReference type="Pfam" id="PF08159"/>
    </source>
</evidence>
<evidence type="ECO:0000256" key="3">
    <source>
        <dbReference type="ARBA" id="ARBA00023054"/>
    </source>
</evidence>
<dbReference type="Pfam" id="PF25121">
    <property type="entry name" value="RRM_ESF1"/>
    <property type="match status" value="1"/>
</dbReference>
<dbReference type="GO" id="GO:0003723">
    <property type="term" value="F:RNA binding"/>
    <property type="evidence" value="ECO:0007669"/>
    <property type="project" value="TreeGrafter"/>
</dbReference>
<dbReference type="InterPro" id="IPR039754">
    <property type="entry name" value="Esf1"/>
</dbReference>
<evidence type="ECO:0000256" key="2">
    <source>
        <dbReference type="ARBA" id="ARBA00009087"/>
    </source>
</evidence>
<feature type="compositionally biased region" description="Acidic residues" evidence="5">
    <location>
        <begin position="71"/>
        <end position="109"/>
    </location>
</feature>
<feature type="domain" description="NUC153" evidence="6">
    <location>
        <begin position="644"/>
        <end position="672"/>
    </location>
</feature>
<gene>
    <name evidence="8" type="primary">EOG090X0289</name>
</gene>